<gene>
    <name evidence="1" type="ordered locus">Acid_6295</name>
</gene>
<proteinExistence type="predicted"/>
<dbReference type="HOGENOM" id="CLU_2119523_0_0_0"/>
<reference evidence="1" key="1">
    <citation type="submission" date="2006-10" db="EMBL/GenBank/DDBJ databases">
        <title>Complete sequence of Solibacter usitatus Ellin6076.</title>
        <authorList>
            <consortium name="US DOE Joint Genome Institute"/>
            <person name="Copeland A."/>
            <person name="Lucas S."/>
            <person name="Lapidus A."/>
            <person name="Barry K."/>
            <person name="Detter J.C."/>
            <person name="Glavina del Rio T."/>
            <person name="Hammon N."/>
            <person name="Israni S."/>
            <person name="Dalin E."/>
            <person name="Tice H."/>
            <person name="Pitluck S."/>
            <person name="Thompson L.S."/>
            <person name="Brettin T."/>
            <person name="Bruce D."/>
            <person name="Han C."/>
            <person name="Tapia R."/>
            <person name="Gilna P."/>
            <person name="Schmutz J."/>
            <person name="Larimer F."/>
            <person name="Land M."/>
            <person name="Hauser L."/>
            <person name="Kyrpides N."/>
            <person name="Mikhailova N."/>
            <person name="Janssen P.H."/>
            <person name="Kuske C.R."/>
            <person name="Richardson P."/>
        </authorList>
    </citation>
    <scope>NUCLEOTIDE SEQUENCE</scope>
    <source>
        <strain evidence="1">Ellin6076</strain>
    </source>
</reference>
<sequence>MARSAIATGKIACPTVLRTANNDREIAVRLEGDAVDQGYVALPHGRGFVDSGILRGLRTDKCTVVECGKPQIEIVAHTYNGRYLTVAGRMAANIPVRVDALHQTPVKPADELVS</sequence>
<name>Q01SZ9_SOLUE</name>
<dbReference type="InParanoid" id="Q01SZ9"/>
<dbReference type="STRING" id="234267.Acid_6295"/>
<organism evidence="1">
    <name type="scientific">Solibacter usitatus (strain Ellin6076)</name>
    <dbReference type="NCBI Taxonomy" id="234267"/>
    <lineage>
        <taxon>Bacteria</taxon>
        <taxon>Pseudomonadati</taxon>
        <taxon>Acidobacteriota</taxon>
        <taxon>Terriglobia</taxon>
        <taxon>Bryobacterales</taxon>
        <taxon>Solibacteraceae</taxon>
        <taxon>Candidatus Solibacter</taxon>
    </lineage>
</organism>
<accession>Q01SZ9</accession>
<dbReference type="KEGG" id="sus:Acid_6295"/>
<protein>
    <submittedName>
        <fullName evidence="1">Uncharacterized protein</fullName>
    </submittedName>
</protein>
<dbReference type="AlphaFoldDB" id="Q01SZ9"/>
<dbReference type="EMBL" id="CP000473">
    <property type="protein sequence ID" value="ABJ87221.1"/>
    <property type="molecule type" value="Genomic_DNA"/>
</dbReference>
<evidence type="ECO:0000313" key="1">
    <source>
        <dbReference type="EMBL" id="ABJ87221.1"/>
    </source>
</evidence>